<evidence type="ECO:0000313" key="3">
    <source>
        <dbReference type="Proteomes" id="UP000237000"/>
    </source>
</evidence>
<evidence type="ECO:0000259" key="1">
    <source>
        <dbReference type="PROSITE" id="PS50011"/>
    </source>
</evidence>
<protein>
    <submittedName>
        <fullName evidence="2">Serine/threonine protein kinase</fullName>
    </submittedName>
</protein>
<dbReference type="InterPro" id="IPR008271">
    <property type="entry name" value="Ser/Thr_kinase_AS"/>
</dbReference>
<evidence type="ECO:0000313" key="2">
    <source>
        <dbReference type="EMBL" id="POO04106.1"/>
    </source>
</evidence>
<keyword evidence="2" id="KW-0808">Transferase</keyword>
<dbReference type="PROSITE" id="PS00108">
    <property type="entry name" value="PROTEIN_KINASE_ST"/>
    <property type="match status" value="1"/>
</dbReference>
<dbReference type="Proteomes" id="UP000237000">
    <property type="component" value="Unassembled WGS sequence"/>
</dbReference>
<keyword evidence="2" id="KW-0418">Kinase</keyword>
<dbReference type="PANTHER" id="PTHR45621">
    <property type="entry name" value="OS01G0588500 PROTEIN-RELATED"/>
    <property type="match status" value="1"/>
</dbReference>
<dbReference type="InterPro" id="IPR011009">
    <property type="entry name" value="Kinase-like_dom_sf"/>
</dbReference>
<dbReference type="InterPro" id="IPR050823">
    <property type="entry name" value="Plant_Ser_Thr_Prot_Kinase"/>
</dbReference>
<dbReference type="OrthoDB" id="1741172at2759"/>
<dbReference type="GO" id="GO:0004674">
    <property type="term" value="F:protein serine/threonine kinase activity"/>
    <property type="evidence" value="ECO:0007669"/>
    <property type="project" value="UniProtKB-KW"/>
</dbReference>
<organism evidence="2 3">
    <name type="scientific">Trema orientale</name>
    <name type="common">Charcoal tree</name>
    <name type="synonym">Celtis orientalis</name>
    <dbReference type="NCBI Taxonomy" id="63057"/>
    <lineage>
        <taxon>Eukaryota</taxon>
        <taxon>Viridiplantae</taxon>
        <taxon>Streptophyta</taxon>
        <taxon>Embryophyta</taxon>
        <taxon>Tracheophyta</taxon>
        <taxon>Spermatophyta</taxon>
        <taxon>Magnoliopsida</taxon>
        <taxon>eudicotyledons</taxon>
        <taxon>Gunneridae</taxon>
        <taxon>Pentapetalae</taxon>
        <taxon>rosids</taxon>
        <taxon>fabids</taxon>
        <taxon>Rosales</taxon>
        <taxon>Cannabaceae</taxon>
        <taxon>Trema</taxon>
    </lineage>
</organism>
<name>A0A2P5G249_TREOI</name>
<feature type="domain" description="Protein kinase" evidence="1">
    <location>
        <begin position="1"/>
        <end position="223"/>
    </location>
</feature>
<keyword evidence="3" id="KW-1185">Reference proteome</keyword>
<sequence length="223" mass="25883">MRRGSCENFCRIAKECIIKSKKNYLNWDVLYCLRTGRFIKGEILNVLAKFLTASERFQRNSKALDWYFPTRMNSTAIEHRKDPEVFLQKHKVVDDFMGKLSVCKRIYVRVNKRNPAIELLSWDKRLQISVGVARALAFLRTSDRKVIYRDFKASNILLDVKYNTKISDRIMGTYAYAAPEYITTGHLYMKSDVYGFGVVLLKLLTGLQALDTKLHSGQHNLVD</sequence>
<dbReference type="AlphaFoldDB" id="A0A2P5G249"/>
<gene>
    <name evidence="2" type="ORF">TorRG33x02_004100</name>
</gene>
<dbReference type="GO" id="GO:0005524">
    <property type="term" value="F:ATP binding"/>
    <property type="evidence" value="ECO:0007669"/>
    <property type="project" value="InterPro"/>
</dbReference>
<dbReference type="Pfam" id="PF00069">
    <property type="entry name" value="Pkinase"/>
    <property type="match status" value="1"/>
</dbReference>
<dbReference type="PROSITE" id="PS50011">
    <property type="entry name" value="PROTEIN_KINASE_DOM"/>
    <property type="match status" value="1"/>
</dbReference>
<dbReference type="InParanoid" id="A0A2P5G249"/>
<keyword evidence="2" id="KW-0723">Serine/threonine-protein kinase</keyword>
<dbReference type="STRING" id="63057.A0A2P5G249"/>
<proteinExistence type="predicted"/>
<reference evidence="3" key="1">
    <citation type="submission" date="2016-06" db="EMBL/GenBank/DDBJ databases">
        <title>Parallel loss of symbiosis genes in relatives of nitrogen-fixing non-legume Parasponia.</title>
        <authorList>
            <person name="Van Velzen R."/>
            <person name="Holmer R."/>
            <person name="Bu F."/>
            <person name="Rutten L."/>
            <person name="Van Zeijl A."/>
            <person name="Liu W."/>
            <person name="Santuari L."/>
            <person name="Cao Q."/>
            <person name="Sharma T."/>
            <person name="Shen D."/>
            <person name="Roswanjaya Y."/>
            <person name="Wardhani T."/>
            <person name="Kalhor M.S."/>
            <person name="Jansen J."/>
            <person name="Van den Hoogen J."/>
            <person name="Gungor B."/>
            <person name="Hartog M."/>
            <person name="Hontelez J."/>
            <person name="Verver J."/>
            <person name="Yang W.-C."/>
            <person name="Schijlen E."/>
            <person name="Repin R."/>
            <person name="Schilthuizen M."/>
            <person name="Schranz E."/>
            <person name="Heidstra R."/>
            <person name="Miyata K."/>
            <person name="Fedorova E."/>
            <person name="Kohlen W."/>
            <person name="Bisseling T."/>
            <person name="Smit S."/>
            <person name="Geurts R."/>
        </authorList>
    </citation>
    <scope>NUCLEOTIDE SEQUENCE [LARGE SCALE GENOMIC DNA]</scope>
    <source>
        <strain evidence="3">cv. RG33-2</strain>
    </source>
</reference>
<comment type="caution">
    <text evidence="2">The sequence shown here is derived from an EMBL/GenBank/DDBJ whole genome shotgun (WGS) entry which is preliminary data.</text>
</comment>
<dbReference type="InterPro" id="IPR000719">
    <property type="entry name" value="Prot_kinase_dom"/>
</dbReference>
<accession>A0A2P5G249</accession>
<dbReference type="SUPFAM" id="SSF56112">
    <property type="entry name" value="Protein kinase-like (PK-like)"/>
    <property type="match status" value="1"/>
</dbReference>
<dbReference type="Gene3D" id="1.10.510.10">
    <property type="entry name" value="Transferase(Phosphotransferase) domain 1"/>
    <property type="match status" value="1"/>
</dbReference>
<dbReference type="EMBL" id="JXTC01000001">
    <property type="protein sequence ID" value="POO04106.1"/>
    <property type="molecule type" value="Genomic_DNA"/>
</dbReference>